<sequence>MAKTARGRKMFPSRPPVKAPNALNTSNDYLSKHTTSNKLTSEICALRPGGGLFVDPARSFRIQRPRRVATPAEDPNRHRSTPNLPKLQNHIAMAAKITVGQVPAMFARRQQNVFGVGRRLQSTSSATQNPAYPLYPSVAQLLREKGIPKSDVSKIPASGPKGRLLKGDVLAYIGQIPADYPSTQAATLAKLAHLDLSNIKIAPAPAPPAPAAAEEKIAPKPVPMASVAISISLAAVLSAQKKLQDNLGVTVPLSRFLAVATDLANDDLPRLASSKPSADELFDEVLGAKPINTSRGDYVPELNAFEAPKTVRSKPVTEDLIDFLSAKSSKKSAPVAEVENSAGVASNVFSLTVPAGEEVRAKAFLERIKTLLSVEPARLVL</sequence>
<feature type="domain" description="Peripheral subunit-binding (PSBD)" evidence="3">
    <location>
        <begin position="133"/>
        <end position="173"/>
    </location>
</feature>
<comment type="similarity">
    <text evidence="1">Belongs to the 2-oxoacid dehydrogenase family.</text>
</comment>
<protein>
    <recommendedName>
        <fullName evidence="3">Peripheral subunit-binding (PSBD) domain-containing protein</fullName>
    </recommendedName>
</protein>
<dbReference type="InterPro" id="IPR004167">
    <property type="entry name" value="PSBD"/>
</dbReference>
<dbReference type="PANTHER" id="PTHR23151">
    <property type="entry name" value="DIHYDROLIPOAMIDE ACETYL/SUCCINYL-TRANSFERASE-RELATED"/>
    <property type="match status" value="1"/>
</dbReference>
<evidence type="ECO:0000256" key="2">
    <source>
        <dbReference type="SAM" id="MobiDB-lite"/>
    </source>
</evidence>
<feature type="region of interest" description="Disordered" evidence="2">
    <location>
        <begin position="64"/>
        <end position="84"/>
    </location>
</feature>
<evidence type="ECO:0000313" key="5">
    <source>
        <dbReference type="Proteomes" id="UP001220256"/>
    </source>
</evidence>
<evidence type="ECO:0000256" key="1">
    <source>
        <dbReference type="ARBA" id="ARBA00007317"/>
    </source>
</evidence>
<dbReference type="InterPro" id="IPR045257">
    <property type="entry name" value="E2/Pdx1"/>
</dbReference>
<gene>
    <name evidence="4" type="ORF">N7505_006984</name>
</gene>
<dbReference type="Proteomes" id="UP001220256">
    <property type="component" value="Unassembled WGS sequence"/>
</dbReference>
<feature type="compositionally biased region" description="Basic residues" evidence="2">
    <location>
        <begin position="1"/>
        <end position="11"/>
    </location>
</feature>
<evidence type="ECO:0000313" key="4">
    <source>
        <dbReference type="EMBL" id="KAJ5271226.1"/>
    </source>
</evidence>
<accession>A0ABQ8WQA2</accession>
<name>A0ABQ8WQA2_PENCH</name>
<reference evidence="4 5" key="1">
    <citation type="journal article" date="2023" name="IMA Fungus">
        <title>Comparative genomic study of the Penicillium genus elucidates a diverse pangenome and 15 lateral gene transfer events.</title>
        <authorList>
            <person name="Petersen C."/>
            <person name="Sorensen T."/>
            <person name="Nielsen M.R."/>
            <person name="Sondergaard T.E."/>
            <person name="Sorensen J.L."/>
            <person name="Fitzpatrick D.A."/>
            <person name="Frisvad J.C."/>
            <person name="Nielsen K.L."/>
        </authorList>
    </citation>
    <scope>NUCLEOTIDE SEQUENCE [LARGE SCALE GENOMIC DNA]</scope>
    <source>
        <strain evidence="4 5">IBT 3361</strain>
    </source>
</reference>
<dbReference type="Gene3D" id="4.10.320.10">
    <property type="entry name" value="E3-binding domain"/>
    <property type="match status" value="1"/>
</dbReference>
<dbReference type="SUPFAM" id="SSF47005">
    <property type="entry name" value="Peripheral subunit-binding domain of 2-oxo acid dehydrogenase complex"/>
    <property type="match status" value="1"/>
</dbReference>
<comment type="caution">
    <text evidence="4">The sequence shown here is derived from an EMBL/GenBank/DDBJ whole genome shotgun (WGS) entry which is preliminary data.</text>
</comment>
<organism evidence="4 5">
    <name type="scientific">Penicillium chrysogenum</name>
    <name type="common">Penicillium notatum</name>
    <dbReference type="NCBI Taxonomy" id="5076"/>
    <lineage>
        <taxon>Eukaryota</taxon>
        <taxon>Fungi</taxon>
        <taxon>Dikarya</taxon>
        <taxon>Ascomycota</taxon>
        <taxon>Pezizomycotina</taxon>
        <taxon>Eurotiomycetes</taxon>
        <taxon>Eurotiomycetidae</taxon>
        <taxon>Eurotiales</taxon>
        <taxon>Aspergillaceae</taxon>
        <taxon>Penicillium</taxon>
        <taxon>Penicillium chrysogenum species complex</taxon>
    </lineage>
</organism>
<dbReference type="Pfam" id="PF02817">
    <property type="entry name" value="E3_binding"/>
    <property type="match status" value="1"/>
</dbReference>
<dbReference type="EMBL" id="JAPVEB010000003">
    <property type="protein sequence ID" value="KAJ5271226.1"/>
    <property type="molecule type" value="Genomic_DNA"/>
</dbReference>
<evidence type="ECO:0000259" key="3">
    <source>
        <dbReference type="PROSITE" id="PS51826"/>
    </source>
</evidence>
<proteinExistence type="inferred from homology"/>
<dbReference type="PANTHER" id="PTHR23151:SF82">
    <property type="entry name" value="PYRUVATE DEHYDROGENASE COMPLEX PROTEIN X COMPONENT, MITOCHONDRIAL"/>
    <property type="match status" value="1"/>
</dbReference>
<keyword evidence="5" id="KW-1185">Reference proteome</keyword>
<feature type="region of interest" description="Disordered" evidence="2">
    <location>
        <begin position="1"/>
        <end position="28"/>
    </location>
</feature>
<dbReference type="PROSITE" id="PS51826">
    <property type="entry name" value="PSBD"/>
    <property type="match status" value="1"/>
</dbReference>
<dbReference type="InterPro" id="IPR036625">
    <property type="entry name" value="E3-bd_dom_sf"/>
</dbReference>